<sequence length="92" mass="9901">MAEEILDKVRDVVEGEIDFKGQKRAELIGTLLLAITGLIAFNVGWVKQDIVLAMYLGGAGTALSFIAVVPPWPFYNKDPAKWLPVGSGLTVG</sequence>
<keyword evidence="6 9" id="KW-1133">Transmembrane helix</keyword>
<dbReference type="AlphaFoldDB" id="A0A9P7ZIT1"/>
<dbReference type="GeneID" id="70296064"/>
<dbReference type="PANTHER" id="PTHR13202:SF0">
    <property type="entry name" value="SIGNAL PEPTIDASE COMPLEX SUBUNIT 1"/>
    <property type="match status" value="1"/>
</dbReference>
<dbReference type="GO" id="GO:0006465">
    <property type="term" value="P:signal peptide processing"/>
    <property type="evidence" value="ECO:0007669"/>
    <property type="project" value="InterPro"/>
</dbReference>
<evidence type="ECO:0000256" key="2">
    <source>
        <dbReference type="ARBA" id="ARBA00005245"/>
    </source>
</evidence>
<name>A0A9P7ZIT1_9HYPO</name>
<dbReference type="GO" id="GO:0005787">
    <property type="term" value="C:signal peptidase complex"/>
    <property type="evidence" value="ECO:0007669"/>
    <property type="project" value="InterPro"/>
</dbReference>
<evidence type="ECO:0000256" key="9">
    <source>
        <dbReference type="SAM" id="Phobius"/>
    </source>
</evidence>
<evidence type="ECO:0000256" key="5">
    <source>
        <dbReference type="ARBA" id="ARBA00022824"/>
    </source>
</evidence>
<keyword evidence="7 9" id="KW-0472">Membrane</keyword>
<evidence type="ECO:0000256" key="7">
    <source>
        <dbReference type="ARBA" id="ARBA00023136"/>
    </source>
</evidence>
<evidence type="ECO:0000256" key="3">
    <source>
        <dbReference type="ARBA" id="ARBA00017059"/>
    </source>
</evidence>
<dbReference type="GO" id="GO:0045047">
    <property type="term" value="P:protein targeting to ER"/>
    <property type="evidence" value="ECO:0007669"/>
    <property type="project" value="TreeGrafter"/>
</dbReference>
<evidence type="ECO:0000256" key="1">
    <source>
        <dbReference type="ARBA" id="ARBA00004477"/>
    </source>
</evidence>
<comment type="subcellular location">
    <subcellularLocation>
        <location evidence="1">Endoplasmic reticulum membrane</location>
        <topology evidence="1">Multi-pass membrane protein</topology>
    </subcellularLocation>
</comment>
<evidence type="ECO:0000256" key="6">
    <source>
        <dbReference type="ARBA" id="ARBA00022989"/>
    </source>
</evidence>
<dbReference type="OrthoDB" id="263893at2759"/>
<dbReference type="EMBL" id="MU251260">
    <property type="protein sequence ID" value="KAG9252775.1"/>
    <property type="molecule type" value="Genomic_DNA"/>
</dbReference>
<keyword evidence="5" id="KW-0256">Endoplasmic reticulum</keyword>
<keyword evidence="4 9" id="KW-0812">Transmembrane</keyword>
<comment type="function">
    <text evidence="8">Component of the signal peptidase complex (SPC) which catalyzes the cleavage of N-terminal signal sequences from nascent proteins as they are translocated into the lumen of the endoplasmic reticulum. Dispensable for SPC enzymatic activity.</text>
</comment>
<protein>
    <recommendedName>
        <fullName evidence="3">Signal peptidase complex subunit 1</fullName>
    </recommendedName>
</protein>
<dbReference type="Proteomes" id="UP000887229">
    <property type="component" value="Unassembled WGS sequence"/>
</dbReference>
<feature type="transmembrane region" description="Helical" evidence="9">
    <location>
        <begin position="52"/>
        <end position="72"/>
    </location>
</feature>
<evidence type="ECO:0000256" key="8">
    <source>
        <dbReference type="ARBA" id="ARBA00045204"/>
    </source>
</evidence>
<dbReference type="Pfam" id="PF06645">
    <property type="entry name" value="SPC12"/>
    <property type="match status" value="1"/>
</dbReference>
<dbReference type="InterPro" id="IPR009542">
    <property type="entry name" value="Spc1/SPCS1"/>
</dbReference>
<evidence type="ECO:0000313" key="11">
    <source>
        <dbReference type="Proteomes" id="UP000887229"/>
    </source>
</evidence>
<keyword evidence="11" id="KW-1185">Reference proteome</keyword>
<accession>A0A9P7ZIT1</accession>
<comment type="similarity">
    <text evidence="2">Belongs to the SPCS1 family.</text>
</comment>
<gene>
    <name evidence="10" type="ORF">F5Z01DRAFT_675580</name>
</gene>
<evidence type="ECO:0000256" key="4">
    <source>
        <dbReference type="ARBA" id="ARBA00022692"/>
    </source>
</evidence>
<comment type="caution">
    <text evidence="10">The sequence shown here is derived from an EMBL/GenBank/DDBJ whole genome shotgun (WGS) entry which is preliminary data.</text>
</comment>
<dbReference type="RefSeq" id="XP_046116699.1">
    <property type="nucleotide sequence ID" value="XM_046265161.1"/>
</dbReference>
<evidence type="ECO:0000313" key="10">
    <source>
        <dbReference type="EMBL" id="KAG9252775.1"/>
    </source>
</evidence>
<proteinExistence type="inferred from homology"/>
<feature type="transmembrane region" description="Helical" evidence="9">
    <location>
        <begin position="27"/>
        <end position="46"/>
    </location>
</feature>
<dbReference type="PANTHER" id="PTHR13202">
    <property type="entry name" value="MICROSOMAL SIGNAL PEPTIDASE 12 KDA SUBUNIT"/>
    <property type="match status" value="1"/>
</dbReference>
<reference evidence="10" key="1">
    <citation type="journal article" date="2021" name="IMA Fungus">
        <title>Genomic characterization of three marine fungi, including Emericellopsis atlantica sp. nov. with signatures of a generalist lifestyle and marine biomass degradation.</title>
        <authorList>
            <person name="Hagestad O.C."/>
            <person name="Hou L."/>
            <person name="Andersen J.H."/>
            <person name="Hansen E.H."/>
            <person name="Altermark B."/>
            <person name="Li C."/>
            <person name="Kuhnert E."/>
            <person name="Cox R.J."/>
            <person name="Crous P.W."/>
            <person name="Spatafora J.W."/>
            <person name="Lail K."/>
            <person name="Amirebrahimi M."/>
            <person name="Lipzen A."/>
            <person name="Pangilinan J."/>
            <person name="Andreopoulos W."/>
            <person name="Hayes R.D."/>
            <person name="Ng V."/>
            <person name="Grigoriev I.V."/>
            <person name="Jackson S.A."/>
            <person name="Sutton T.D.S."/>
            <person name="Dobson A.D.W."/>
            <person name="Rama T."/>
        </authorList>
    </citation>
    <scope>NUCLEOTIDE SEQUENCE</scope>
    <source>
        <strain evidence="10">TS7</strain>
    </source>
</reference>
<organism evidence="10 11">
    <name type="scientific">Emericellopsis atlantica</name>
    <dbReference type="NCBI Taxonomy" id="2614577"/>
    <lineage>
        <taxon>Eukaryota</taxon>
        <taxon>Fungi</taxon>
        <taxon>Dikarya</taxon>
        <taxon>Ascomycota</taxon>
        <taxon>Pezizomycotina</taxon>
        <taxon>Sordariomycetes</taxon>
        <taxon>Hypocreomycetidae</taxon>
        <taxon>Hypocreales</taxon>
        <taxon>Bionectriaceae</taxon>
        <taxon>Emericellopsis</taxon>
    </lineage>
</organism>